<dbReference type="AlphaFoldDB" id="A0A2Z4Y5W3"/>
<evidence type="ECO:0000256" key="1">
    <source>
        <dbReference type="ARBA" id="ARBA00009013"/>
    </source>
</evidence>
<dbReference type="PANTHER" id="PTHR33495">
    <property type="entry name" value="ANTI-SIGMA FACTOR ANTAGONIST TM_1081-RELATED-RELATED"/>
    <property type="match status" value="1"/>
</dbReference>
<dbReference type="InterPro" id="IPR002645">
    <property type="entry name" value="STAS_dom"/>
</dbReference>
<feature type="compositionally biased region" description="Pro residues" evidence="4">
    <location>
        <begin position="168"/>
        <end position="182"/>
    </location>
</feature>
<dbReference type="Pfam" id="PF01740">
    <property type="entry name" value="STAS"/>
    <property type="match status" value="1"/>
</dbReference>
<evidence type="ECO:0000256" key="3">
    <source>
        <dbReference type="RuleBase" id="RU003749"/>
    </source>
</evidence>
<dbReference type="PROSITE" id="PS50005">
    <property type="entry name" value="TPR"/>
    <property type="match status" value="1"/>
</dbReference>
<dbReference type="SUPFAM" id="SSF52091">
    <property type="entry name" value="SpoIIaa-like"/>
    <property type="match status" value="1"/>
</dbReference>
<name>A0A2Z4Y5W3_SUMC1</name>
<gene>
    <name evidence="6" type="ORF">BRCON_1783</name>
</gene>
<comment type="similarity">
    <text evidence="1 3">Belongs to the anti-sigma-factor antagonist family.</text>
</comment>
<sequence length="307" mass="33827">MPENLEIEIYQQRADVYILLRGRIVLEECDRLKSLCLPYIRKGIEQLILDLSKVEYIDSAGLGVLVGFKMTASKNKARIILLQPSRAVADILYISKLDGIFDILTGAEADLLKAQMVQPQNRVGAGAAERVKAFDSGLISEITPAQAPPAVGASSPARPAPSVESRPPLQPEVPPPPPPHAPRPFAASVRPPVGEGVGGAADAFASLDSAVRSNKEMIEEHCRKAVEYMRVGNYDMAVLEYEKALRIDPEYLPALNNLAIVYEKQPSWIPKAIEQWEIVLRVAQQRGDQKHVDRAKRHLANLRQLHG</sequence>
<dbReference type="EMBL" id="CP030759">
    <property type="protein sequence ID" value="AXA36560.1"/>
    <property type="molecule type" value="Genomic_DNA"/>
</dbReference>
<dbReference type="Gene3D" id="1.25.40.10">
    <property type="entry name" value="Tetratricopeptide repeat domain"/>
    <property type="match status" value="1"/>
</dbReference>
<feature type="domain" description="STAS" evidence="5">
    <location>
        <begin position="5"/>
        <end position="97"/>
    </location>
</feature>
<keyword evidence="2" id="KW-0802">TPR repeat</keyword>
<accession>A0A2Z4Y5W3</accession>
<evidence type="ECO:0000259" key="5">
    <source>
        <dbReference type="PROSITE" id="PS50801"/>
    </source>
</evidence>
<dbReference type="SMART" id="SM00028">
    <property type="entry name" value="TPR"/>
    <property type="match status" value="1"/>
</dbReference>
<dbReference type="InterPro" id="IPR011990">
    <property type="entry name" value="TPR-like_helical_dom_sf"/>
</dbReference>
<evidence type="ECO:0000313" key="6">
    <source>
        <dbReference type="EMBL" id="AXA36560.1"/>
    </source>
</evidence>
<reference evidence="6 7" key="1">
    <citation type="submission" date="2018-05" db="EMBL/GenBank/DDBJ databases">
        <title>A metagenomic window into the 2 km-deep terrestrial subsurface aquifer revealed taxonomically and functionally diverse microbial community comprising novel uncultured bacterial lineages.</title>
        <authorList>
            <person name="Kadnikov V.V."/>
            <person name="Mardanov A.V."/>
            <person name="Beletsky A.V."/>
            <person name="Banks D."/>
            <person name="Pimenov N.V."/>
            <person name="Frank Y.A."/>
            <person name="Karnachuk O.V."/>
            <person name="Ravin N.V."/>
        </authorList>
    </citation>
    <scope>NUCLEOTIDE SEQUENCE [LARGE SCALE GENOMIC DNA]</scope>
    <source>
        <strain evidence="6">BY</strain>
    </source>
</reference>
<dbReference type="InterPro" id="IPR036513">
    <property type="entry name" value="STAS_dom_sf"/>
</dbReference>
<evidence type="ECO:0000256" key="4">
    <source>
        <dbReference type="SAM" id="MobiDB-lite"/>
    </source>
</evidence>
<dbReference type="Gene3D" id="3.30.750.24">
    <property type="entry name" value="STAS domain"/>
    <property type="match status" value="1"/>
</dbReference>
<dbReference type="Proteomes" id="UP000262583">
    <property type="component" value="Chromosome"/>
</dbReference>
<feature type="region of interest" description="Disordered" evidence="4">
    <location>
        <begin position="145"/>
        <end position="192"/>
    </location>
</feature>
<organism evidence="6 7">
    <name type="scientific">Sumerlaea chitinivorans</name>
    <dbReference type="NCBI Taxonomy" id="2250252"/>
    <lineage>
        <taxon>Bacteria</taxon>
        <taxon>Candidatus Sumerlaeota</taxon>
        <taxon>Candidatus Sumerlaeia</taxon>
        <taxon>Candidatus Sumerlaeales</taxon>
        <taxon>Candidatus Sumerlaeaceae</taxon>
        <taxon>Candidatus Sumerlaea</taxon>
    </lineage>
</organism>
<dbReference type="GO" id="GO:0043856">
    <property type="term" value="F:anti-sigma factor antagonist activity"/>
    <property type="evidence" value="ECO:0007669"/>
    <property type="project" value="InterPro"/>
</dbReference>
<dbReference type="PROSITE" id="PS50801">
    <property type="entry name" value="STAS"/>
    <property type="match status" value="1"/>
</dbReference>
<dbReference type="SUPFAM" id="SSF48452">
    <property type="entry name" value="TPR-like"/>
    <property type="match status" value="1"/>
</dbReference>
<evidence type="ECO:0000313" key="7">
    <source>
        <dbReference type="Proteomes" id="UP000262583"/>
    </source>
</evidence>
<dbReference type="KEGG" id="schv:BRCON_1783"/>
<dbReference type="InterPro" id="IPR003658">
    <property type="entry name" value="Anti-sigma_ant"/>
</dbReference>
<protein>
    <recommendedName>
        <fullName evidence="3">Anti-sigma factor antagonist</fullName>
    </recommendedName>
</protein>
<dbReference type="InterPro" id="IPR019734">
    <property type="entry name" value="TPR_rpt"/>
</dbReference>
<evidence type="ECO:0000256" key="2">
    <source>
        <dbReference type="PROSITE-ProRule" id="PRU00339"/>
    </source>
</evidence>
<dbReference type="NCBIfam" id="TIGR00377">
    <property type="entry name" value="ant_ant_sig"/>
    <property type="match status" value="1"/>
</dbReference>
<dbReference type="CDD" id="cd07043">
    <property type="entry name" value="STAS_anti-anti-sigma_factors"/>
    <property type="match status" value="1"/>
</dbReference>
<feature type="repeat" description="TPR" evidence="2">
    <location>
        <begin position="218"/>
        <end position="251"/>
    </location>
</feature>
<proteinExistence type="inferred from homology"/>
<dbReference type="Pfam" id="PF13414">
    <property type="entry name" value="TPR_11"/>
    <property type="match status" value="1"/>
</dbReference>